<dbReference type="PROSITE" id="PS00216">
    <property type="entry name" value="SUGAR_TRANSPORT_1"/>
    <property type="match status" value="1"/>
</dbReference>
<comment type="caution">
    <text evidence="11">The sequence shown here is derived from an EMBL/GenBank/DDBJ whole genome shotgun (WGS) entry which is preliminary data.</text>
</comment>
<dbReference type="SUPFAM" id="SSF103473">
    <property type="entry name" value="MFS general substrate transporter"/>
    <property type="match status" value="1"/>
</dbReference>
<evidence type="ECO:0000256" key="9">
    <source>
        <dbReference type="SAM" id="Phobius"/>
    </source>
</evidence>
<evidence type="ECO:0000256" key="7">
    <source>
        <dbReference type="ARBA" id="ARBA00023251"/>
    </source>
</evidence>
<evidence type="ECO:0000256" key="3">
    <source>
        <dbReference type="ARBA" id="ARBA00022475"/>
    </source>
</evidence>
<feature type="transmembrane region" description="Helical" evidence="9">
    <location>
        <begin position="133"/>
        <end position="156"/>
    </location>
</feature>
<dbReference type="CDD" id="cd17321">
    <property type="entry name" value="MFS_MMR_MDR_like"/>
    <property type="match status" value="1"/>
</dbReference>
<feature type="transmembrane region" description="Helical" evidence="9">
    <location>
        <begin position="291"/>
        <end position="315"/>
    </location>
</feature>
<feature type="transmembrane region" description="Helical" evidence="9">
    <location>
        <begin position="45"/>
        <end position="63"/>
    </location>
</feature>
<feature type="transmembrane region" description="Helical" evidence="9">
    <location>
        <begin position="224"/>
        <end position="244"/>
    </location>
</feature>
<feature type="transmembrane region" description="Helical" evidence="9">
    <location>
        <begin position="75"/>
        <end position="93"/>
    </location>
</feature>
<evidence type="ECO:0000313" key="12">
    <source>
        <dbReference type="Proteomes" id="UP001230328"/>
    </source>
</evidence>
<keyword evidence="12" id="KW-1185">Reference proteome</keyword>
<feature type="transmembrane region" description="Helical" evidence="9">
    <location>
        <begin position="327"/>
        <end position="344"/>
    </location>
</feature>
<feature type="domain" description="Major facilitator superfamily (MFS) profile" evidence="10">
    <location>
        <begin position="8"/>
        <end position="486"/>
    </location>
</feature>
<evidence type="ECO:0000256" key="2">
    <source>
        <dbReference type="ARBA" id="ARBA00022448"/>
    </source>
</evidence>
<dbReference type="InterPro" id="IPR036259">
    <property type="entry name" value="MFS_trans_sf"/>
</dbReference>
<keyword evidence="3" id="KW-1003">Cell membrane</keyword>
<dbReference type="PANTHER" id="PTHR42718">
    <property type="entry name" value="MAJOR FACILITATOR SUPERFAMILY MULTIDRUG TRANSPORTER MFSC"/>
    <property type="match status" value="1"/>
</dbReference>
<proteinExistence type="predicted"/>
<dbReference type="InterPro" id="IPR005829">
    <property type="entry name" value="Sugar_transporter_CS"/>
</dbReference>
<evidence type="ECO:0000256" key="1">
    <source>
        <dbReference type="ARBA" id="ARBA00004651"/>
    </source>
</evidence>
<feature type="transmembrane region" description="Helical" evidence="9">
    <location>
        <begin position="99"/>
        <end position="121"/>
    </location>
</feature>
<feature type="transmembrane region" description="Helical" evidence="9">
    <location>
        <begin position="250"/>
        <end position="271"/>
    </location>
</feature>
<protein>
    <submittedName>
        <fullName evidence="11">MFS family permease</fullName>
    </submittedName>
</protein>
<dbReference type="InterPro" id="IPR011701">
    <property type="entry name" value="MFS"/>
</dbReference>
<evidence type="ECO:0000256" key="8">
    <source>
        <dbReference type="SAM" id="MobiDB-lite"/>
    </source>
</evidence>
<reference evidence="11 12" key="1">
    <citation type="submission" date="2023-07" db="EMBL/GenBank/DDBJ databases">
        <title>Comparative genomics of wheat-associated soil bacteria to identify genetic determinants of phenazine resistance.</title>
        <authorList>
            <person name="Mouncey N."/>
        </authorList>
    </citation>
    <scope>NUCLEOTIDE SEQUENCE [LARGE SCALE GENOMIC DNA]</scope>
    <source>
        <strain evidence="11 12">V2I4</strain>
    </source>
</reference>
<sequence length="533" mass="54612">MGTRAWALLLVLCGTIFLEGIDVAMLAVAIPSIRSDLDLPTDTAAWVMSAYVLGYAGFTLLGGRAADLLGRRRMFLTWLTVFLAFSGLGGFATEGWTLIVARFVTGVSAAFMTPAALSLITTSYEEGEQRNKALLVFAGTAAGGFSLGLVIGGLLTQLGWRWVFFAPVLLAGALLVAAVRLIPAMPLTEEPGNAEPGNAEPGNAEPGNEKSPGRPRRRTEGFDLLGATTAAAAMLLAAYAVIRLEHGLDGWQLTAGAAVAATTLLVVFVAVERRTPTPLVRLGILRTGSVVRADLGALLFVGAFFGFQFVLTLYLQELRGWSSLQTAIALVVLGCDAILAPTLTPRLVTRFGHAKVILGGFVLAVVAYGLFLPVGMDWSYAAMFPTLIIAGTAFALAYGPLTIAATDGVAESEQGLASGLLHTATQFGSAIGISAVTAVYGLASSGASAGSDPDATLSAFRAALIVPVAMVTLGALLSSFGLRSRTKPPSAGAPAVPAAPTTAATTATAADIAATATAAVPDASANPARQASS</sequence>
<dbReference type="EMBL" id="JAUSZI010000002">
    <property type="protein sequence ID" value="MDQ1028607.1"/>
    <property type="molecule type" value="Genomic_DNA"/>
</dbReference>
<comment type="subcellular location">
    <subcellularLocation>
        <location evidence="1">Cell membrane</location>
        <topology evidence="1">Multi-pass membrane protein</topology>
    </subcellularLocation>
</comment>
<dbReference type="PANTHER" id="PTHR42718:SF46">
    <property type="entry name" value="BLR6921 PROTEIN"/>
    <property type="match status" value="1"/>
</dbReference>
<dbReference type="Gene3D" id="1.20.1250.20">
    <property type="entry name" value="MFS general substrate transporter like domains"/>
    <property type="match status" value="1"/>
</dbReference>
<feature type="transmembrane region" description="Helical" evidence="9">
    <location>
        <begin position="162"/>
        <end position="182"/>
    </location>
</feature>
<accession>A0ABU0SYG9</accession>
<keyword evidence="7" id="KW-0046">Antibiotic resistance</keyword>
<organism evidence="11 12">
    <name type="scientific">Streptomyces umbrinus</name>
    <dbReference type="NCBI Taxonomy" id="67370"/>
    <lineage>
        <taxon>Bacteria</taxon>
        <taxon>Bacillati</taxon>
        <taxon>Actinomycetota</taxon>
        <taxon>Actinomycetes</taxon>
        <taxon>Kitasatosporales</taxon>
        <taxon>Streptomycetaceae</taxon>
        <taxon>Streptomyces</taxon>
        <taxon>Streptomyces phaeochromogenes group</taxon>
    </lineage>
</organism>
<keyword evidence="2" id="KW-0813">Transport</keyword>
<gene>
    <name evidence="11" type="ORF">QF035_006189</name>
</gene>
<keyword evidence="6 9" id="KW-0472">Membrane</keyword>
<dbReference type="PROSITE" id="PS50850">
    <property type="entry name" value="MFS"/>
    <property type="match status" value="1"/>
</dbReference>
<feature type="region of interest" description="Disordered" evidence="8">
    <location>
        <begin position="191"/>
        <end position="219"/>
    </location>
</feature>
<evidence type="ECO:0000259" key="10">
    <source>
        <dbReference type="PROSITE" id="PS50850"/>
    </source>
</evidence>
<feature type="transmembrane region" description="Helical" evidence="9">
    <location>
        <begin position="380"/>
        <end position="399"/>
    </location>
</feature>
<keyword evidence="5 9" id="KW-1133">Transmembrane helix</keyword>
<dbReference type="Pfam" id="PF07690">
    <property type="entry name" value="MFS_1"/>
    <property type="match status" value="1"/>
</dbReference>
<evidence type="ECO:0000256" key="6">
    <source>
        <dbReference type="ARBA" id="ARBA00023136"/>
    </source>
</evidence>
<dbReference type="InterPro" id="IPR020846">
    <property type="entry name" value="MFS_dom"/>
</dbReference>
<evidence type="ECO:0000256" key="4">
    <source>
        <dbReference type="ARBA" id="ARBA00022692"/>
    </source>
</evidence>
<dbReference type="RefSeq" id="WP_307523741.1">
    <property type="nucleotide sequence ID" value="NZ_JAUSZI010000002.1"/>
</dbReference>
<feature type="transmembrane region" description="Helical" evidence="9">
    <location>
        <begin position="420"/>
        <end position="442"/>
    </location>
</feature>
<evidence type="ECO:0000256" key="5">
    <source>
        <dbReference type="ARBA" id="ARBA00022989"/>
    </source>
</evidence>
<dbReference type="Gene3D" id="1.20.1720.10">
    <property type="entry name" value="Multidrug resistance protein D"/>
    <property type="match status" value="1"/>
</dbReference>
<keyword evidence="4 9" id="KW-0812">Transmembrane</keyword>
<name>A0ABU0SYG9_9ACTN</name>
<evidence type="ECO:0000313" key="11">
    <source>
        <dbReference type="EMBL" id="MDQ1028607.1"/>
    </source>
</evidence>
<feature type="transmembrane region" description="Helical" evidence="9">
    <location>
        <begin position="462"/>
        <end position="482"/>
    </location>
</feature>
<feature type="transmembrane region" description="Helical" evidence="9">
    <location>
        <begin position="356"/>
        <end position="374"/>
    </location>
</feature>
<dbReference type="Proteomes" id="UP001230328">
    <property type="component" value="Unassembled WGS sequence"/>
</dbReference>